<reference evidence="3" key="1">
    <citation type="submission" date="2016-10" db="EMBL/GenBank/DDBJ databases">
        <authorList>
            <person name="Varghese N."/>
            <person name="Submissions S."/>
        </authorList>
    </citation>
    <scope>NUCLEOTIDE SEQUENCE [LARGE SCALE GENOMIC DNA]</scope>
    <source>
        <strain evidence="3">DSM 7481</strain>
    </source>
</reference>
<dbReference type="Proteomes" id="UP000199517">
    <property type="component" value="Unassembled WGS sequence"/>
</dbReference>
<organism evidence="2 3">
    <name type="scientific">Paracidovorax konjaci</name>
    <dbReference type="NCBI Taxonomy" id="32040"/>
    <lineage>
        <taxon>Bacteria</taxon>
        <taxon>Pseudomonadati</taxon>
        <taxon>Pseudomonadota</taxon>
        <taxon>Betaproteobacteria</taxon>
        <taxon>Burkholderiales</taxon>
        <taxon>Comamonadaceae</taxon>
        <taxon>Paracidovorax</taxon>
    </lineage>
</organism>
<dbReference type="STRING" id="32040.SAMN04489710_12910"/>
<dbReference type="EMBL" id="FOMQ01000029">
    <property type="protein sequence ID" value="SFE32096.1"/>
    <property type="molecule type" value="Genomic_DNA"/>
</dbReference>
<proteinExistence type="predicted"/>
<feature type="signal peptide" evidence="1">
    <location>
        <begin position="1"/>
        <end position="22"/>
    </location>
</feature>
<dbReference type="AlphaFoldDB" id="A0A1I1ZK62"/>
<sequence length="216" mass="24155">MIRTIKILILASAGFYAFPSISANLAIDQKSIPQPAQCAQAELSQRSVPWDIPKNSETPLNSTVSPQYIEIPDIYWNKARAEKQHPKGDLAKSISQQSGVLAIIEESANRVTYFLQTDTEATRIMVTKWRFKLDNPQICIPDDSINTSAQGNASTIALAQSSVSEKNTPCLWKLDTIVKGETQYEFWIKEICHNGKPKKDHKTIIQLIQNNQSLSP</sequence>
<dbReference type="OrthoDB" id="9163461at2"/>
<gene>
    <name evidence="2" type="ORF">SAMN04489710_12910</name>
</gene>
<protein>
    <submittedName>
        <fullName evidence="2">Uncharacterized protein</fullName>
    </submittedName>
</protein>
<keyword evidence="3" id="KW-1185">Reference proteome</keyword>
<evidence type="ECO:0000313" key="3">
    <source>
        <dbReference type="Proteomes" id="UP000199517"/>
    </source>
</evidence>
<keyword evidence="1" id="KW-0732">Signal</keyword>
<evidence type="ECO:0000313" key="2">
    <source>
        <dbReference type="EMBL" id="SFE32096.1"/>
    </source>
</evidence>
<evidence type="ECO:0000256" key="1">
    <source>
        <dbReference type="SAM" id="SignalP"/>
    </source>
</evidence>
<dbReference type="RefSeq" id="WP_139225815.1">
    <property type="nucleotide sequence ID" value="NZ_FOMQ01000029.1"/>
</dbReference>
<accession>A0A1I1ZK62</accession>
<feature type="chain" id="PRO_5011492597" evidence="1">
    <location>
        <begin position="23"/>
        <end position="216"/>
    </location>
</feature>
<name>A0A1I1ZK62_9BURK</name>